<dbReference type="GO" id="GO:0042597">
    <property type="term" value="C:periplasmic space"/>
    <property type="evidence" value="ECO:0007669"/>
    <property type="project" value="InterPro"/>
</dbReference>
<organism evidence="4 5">
    <name type="scientific">Corynebacterium anserum</name>
    <dbReference type="NCBI Taxonomy" id="2684406"/>
    <lineage>
        <taxon>Bacteria</taxon>
        <taxon>Bacillati</taxon>
        <taxon>Actinomycetota</taxon>
        <taxon>Actinomycetes</taxon>
        <taxon>Mycobacteriales</taxon>
        <taxon>Corynebacteriaceae</taxon>
        <taxon>Corynebacterium</taxon>
    </lineage>
</organism>
<feature type="transmembrane region" description="Helical" evidence="2">
    <location>
        <begin position="156"/>
        <end position="177"/>
    </location>
</feature>
<dbReference type="SUPFAM" id="SSF81296">
    <property type="entry name" value="E set domains"/>
    <property type="match status" value="1"/>
</dbReference>
<keyword evidence="2" id="KW-0812">Transmembrane</keyword>
<protein>
    <submittedName>
        <fullName evidence="4">Copper resistance protein CopC</fullName>
    </submittedName>
</protein>
<dbReference type="GO" id="GO:0046688">
    <property type="term" value="P:response to copper ion"/>
    <property type="evidence" value="ECO:0007669"/>
    <property type="project" value="InterPro"/>
</dbReference>
<keyword evidence="2" id="KW-1133">Transmembrane helix</keyword>
<keyword evidence="2" id="KW-0472">Membrane</keyword>
<evidence type="ECO:0000313" key="5">
    <source>
        <dbReference type="Proteomes" id="UP000515275"/>
    </source>
</evidence>
<dbReference type="InterPro" id="IPR014755">
    <property type="entry name" value="Cu-Rt/internalin_Ig-like"/>
</dbReference>
<feature type="signal peptide" evidence="3">
    <location>
        <begin position="1"/>
        <end position="24"/>
    </location>
</feature>
<gene>
    <name evidence="4" type="ORF">GP473_04885</name>
</gene>
<proteinExistence type="predicted"/>
<dbReference type="EMBL" id="CP046883">
    <property type="protein sequence ID" value="QNH96085.1"/>
    <property type="molecule type" value="Genomic_DNA"/>
</dbReference>
<evidence type="ECO:0000256" key="1">
    <source>
        <dbReference type="SAM" id="MobiDB-lite"/>
    </source>
</evidence>
<dbReference type="Gene3D" id="2.60.40.1220">
    <property type="match status" value="1"/>
</dbReference>
<accession>A0A7G7YNL5</accession>
<sequence>MATVAVACTSGLLGSVLLASPALAHDSVVSSNPQNGAHIGSLPHELTLEFSGEPRQGYNTVALSRDGDVLFSGKPNVNGRVLTIDVPDNVESNPGNYLIGFQITSSDGHATRGSLDFTVDGDGSASNKDGNASENVGNSSASPGQQRDAHNGVPGWLLPLGGIFVVAGALVIAIARFGNLKK</sequence>
<feature type="compositionally biased region" description="Polar residues" evidence="1">
    <location>
        <begin position="124"/>
        <end position="145"/>
    </location>
</feature>
<dbReference type="InterPro" id="IPR007348">
    <property type="entry name" value="CopC_dom"/>
</dbReference>
<feature type="region of interest" description="Disordered" evidence="1">
    <location>
        <begin position="119"/>
        <end position="148"/>
    </location>
</feature>
<evidence type="ECO:0000256" key="2">
    <source>
        <dbReference type="SAM" id="Phobius"/>
    </source>
</evidence>
<reference evidence="4 5" key="1">
    <citation type="submission" date="2019-12" db="EMBL/GenBank/DDBJ databases">
        <title>Corynebacterium sp. nov., isolated from feces of the Anser Albifrons in China.</title>
        <authorList>
            <person name="Liu Q."/>
        </authorList>
    </citation>
    <scope>NUCLEOTIDE SEQUENCE [LARGE SCALE GENOMIC DNA]</scope>
    <source>
        <strain evidence="4 5">23H37-10</strain>
    </source>
</reference>
<dbReference type="InterPro" id="IPR014756">
    <property type="entry name" value="Ig_E-set"/>
</dbReference>
<dbReference type="Proteomes" id="UP000515275">
    <property type="component" value="Chromosome"/>
</dbReference>
<dbReference type="AlphaFoldDB" id="A0A7G7YNL5"/>
<dbReference type="KEGG" id="cans:GP473_04885"/>
<evidence type="ECO:0000256" key="3">
    <source>
        <dbReference type="SAM" id="SignalP"/>
    </source>
</evidence>
<feature type="chain" id="PRO_5043658190" evidence="3">
    <location>
        <begin position="25"/>
        <end position="182"/>
    </location>
</feature>
<dbReference type="GO" id="GO:0005507">
    <property type="term" value="F:copper ion binding"/>
    <property type="evidence" value="ECO:0007669"/>
    <property type="project" value="InterPro"/>
</dbReference>
<keyword evidence="3" id="KW-0732">Signal</keyword>
<dbReference type="Pfam" id="PF04234">
    <property type="entry name" value="CopC"/>
    <property type="match status" value="1"/>
</dbReference>
<evidence type="ECO:0000313" key="4">
    <source>
        <dbReference type="EMBL" id="QNH96085.1"/>
    </source>
</evidence>
<dbReference type="RefSeq" id="WP_185769833.1">
    <property type="nucleotide sequence ID" value="NZ_CP046883.1"/>
</dbReference>
<name>A0A7G7YNL5_9CORY</name>
<keyword evidence="5" id="KW-1185">Reference proteome</keyword>